<dbReference type="Proteomes" id="UP000075809">
    <property type="component" value="Unassembled WGS sequence"/>
</dbReference>
<keyword evidence="3" id="KW-1185">Reference proteome</keyword>
<feature type="compositionally biased region" description="Basic and acidic residues" evidence="1">
    <location>
        <begin position="1"/>
        <end position="14"/>
    </location>
</feature>
<accession>A0A151XDX2</accession>
<gene>
    <name evidence="2" type="ORF">ALC60_02221</name>
</gene>
<feature type="non-terminal residue" evidence="2">
    <location>
        <position position="1"/>
    </location>
</feature>
<evidence type="ECO:0000313" key="2">
    <source>
        <dbReference type="EMBL" id="KYQ58576.1"/>
    </source>
</evidence>
<organism evidence="2 3">
    <name type="scientific">Mycetomoellerius zeteki</name>
    <dbReference type="NCBI Taxonomy" id="64791"/>
    <lineage>
        <taxon>Eukaryota</taxon>
        <taxon>Metazoa</taxon>
        <taxon>Ecdysozoa</taxon>
        <taxon>Arthropoda</taxon>
        <taxon>Hexapoda</taxon>
        <taxon>Insecta</taxon>
        <taxon>Pterygota</taxon>
        <taxon>Neoptera</taxon>
        <taxon>Endopterygota</taxon>
        <taxon>Hymenoptera</taxon>
        <taxon>Apocrita</taxon>
        <taxon>Aculeata</taxon>
        <taxon>Formicoidea</taxon>
        <taxon>Formicidae</taxon>
        <taxon>Myrmicinae</taxon>
        <taxon>Mycetomoellerius</taxon>
    </lineage>
</organism>
<dbReference type="AlphaFoldDB" id="A0A151XDX2"/>
<protein>
    <submittedName>
        <fullName evidence="2">Uncharacterized protein</fullName>
    </submittedName>
</protein>
<evidence type="ECO:0000256" key="1">
    <source>
        <dbReference type="SAM" id="MobiDB-lite"/>
    </source>
</evidence>
<sequence>SKTIKVEFTEHPKNLAETSQSEDERVYTSTTPTSGGGSWLDQIQPRLHFGHKARQKIPRVDGECISKKRTMQFNKAREGISVRLVERPEQEASGASGPLGGRRGKVRSERENNGIALVETALKRLSAQKMTNARFPCVLLRITS</sequence>
<evidence type="ECO:0000313" key="3">
    <source>
        <dbReference type="Proteomes" id="UP000075809"/>
    </source>
</evidence>
<proteinExistence type="predicted"/>
<dbReference type="EMBL" id="KQ982254">
    <property type="protein sequence ID" value="KYQ58576.1"/>
    <property type="molecule type" value="Genomic_DNA"/>
</dbReference>
<name>A0A151XDX2_9HYME</name>
<reference evidence="2 3" key="1">
    <citation type="submission" date="2015-09" db="EMBL/GenBank/DDBJ databases">
        <title>Trachymyrmex zeteki WGS genome.</title>
        <authorList>
            <person name="Nygaard S."/>
            <person name="Hu H."/>
            <person name="Boomsma J."/>
            <person name="Zhang G."/>
        </authorList>
    </citation>
    <scope>NUCLEOTIDE SEQUENCE [LARGE SCALE GENOMIC DNA]</scope>
    <source>
        <strain evidence="2">Tzet28-1</strain>
        <tissue evidence="2">Whole body</tissue>
    </source>
</reference>
<feature type="region of interest" description="Disordered" evidence="1">
    <location>
        <begin position="1"/>
        <end position="41"/>
    </location>
</feature>
<feature type="region of interest" description="Disordered" evidence="1">
    <location>
        <begin position="84"/>
        <end position="112"/>
    </location>
</feature>